<proteinExistence type="predicted"/>
<sequence>MDTPPPMAPTSAQPKTSGLAIGALVCGILGFTTAGLSGLAGIIMGHISLSSIKKSGGALSGKGMAIAGLICGYLSFLILPVAVIAGLVSPMILRQKQVAERTVVISNVKTLGLSMISFEQAFEGFPKDALADEVNKLTGATLPMTGSDVLNQLEAYSVENLSEYLTVPDYAEGNWTYFPDAGLSDPLLVSPEMKGKLVVLYPDVSVLVETSSGPLGQSIEQGTSGGVEIPAIRK</sequence>
<keyword evidence="1" id="KW-0472">Membrane</keyword>
<feature type="domain" description="DUF4190" evidence="2">
    <location>
        <begin position="19"/>
        <end position="79"/>
    </location>
</feature>
<dbReference type="Pfam" id="PF13828">
    <property type="entry name" value="DUF4190"/>
    <property type="match status" value="1"/>
</dbReference>
<keyword evidence="1" id="KW-1133">Transmembrane helix</keyword>
<accession>A0ABM7R7H4</accession>
<dbReference type="InterPro" id="IPR025241">
    <property type="entry name" value="DUF4190"/>
</dbReference>
<organism evidence="3 4">
    <name type="scientific">Haloferula helveola</name>
    <dbReference type="NCBI Taxonomy" id="490095"/>
    <lineage>
        <taxon>Bacteria</taxon>
        <taxon>Pseudomonadati</taxon>
        <taxon>Verrucomicrobiota</taxon>
        <taxon>Verrucomicrobiia</taxon>
        <taxon>Verrucomicrobiales</taxon>
        <taxon>Verrucomicrobiaceae</taxon>
        <taxon>Haloferula</taxon>
    </lineage>
</organism>
<evidence type="ECO:0000313" key="4">
    <source>
        <dbReference type="Proteomes" id="UP001374893"/>
    </source>
</evidence>
<evidence type="ECO:0000259" key="2">
    <source>
        <dbReference type="Pfam" id="PF13828"/>
    </source>
</evidence>
<keyword evidence="4" id="KW-1185">Reference proteome</keyword>
<dbReference type="EMBL" id="AP024702">
    <property type="protein sequence ID" value="BCX46714.1"/>
    <property type="molecule type" value="Genomic_DNA"/>
</dbReference>
<dbReference type="Proteomes" id="UP001374893">
    <property type="component" value="Chromosome"/>
</dbReference>
<feature type="transmembrane region" description="Helical" evidence="1">
    <location>
        <begin position="64"/>
        <end position="88"/>
    </location>
</feature>
<protein>
    <recommendedName>
        <fullName evidence="2">DUF4190 domain-containing protein</fullName>
    </recommendedName>
</protein>
<reference evidence="3 4" key="1">
    <citation type="submission" date="2021-06" db="EMBL/GenBank/DDBJ databases">
        <title>Complete genome of Haloferula helveola possessing various polysaccharide degrading enzymes.</title>
        <authorList>
            <person name="Takami H."/>
            <person name="Huang C."/>
            <person name="Hamasaki K."/>
        </authorList>
    </citation>
    <scope>NUCLEOTIDE SEQUENCE [LARGE SCALE GENOMIC DNA]</scope>
    <source>
        <strain evidence="3 4">CN-1</strain>
    </source>
</reference>
<gene>
    <name evidence="3" type="ORF">HAHE_06220</name>
</gene>
<feature type="transmembrane region" description="Helical" evidence="1">
    <location>
        <begin position="20"/>
        <end position="43"/>
    </location>
</feature>
<evidence type="ECO:0000256" key="1">
    <source>
        <dbReference type="SAM" id="Phobius"/>
    </source>
</evidence>
<evidence type="ECO:0000313" key="3">
    <source>
        <dbReference type="EMBL" id="BCX46714.1"/>
    </source>
</evidence>
<name>A0ABM7R7H4_9BACT</name>
<keyword evidence="1" id="KW-0812">Transmembrane</keyword>